<evidence type="ECO:0000256" key="2">
    <source>
        <dbReference type="SAM" id="SignalP"/>
    </source>
</evidence>
<dbReference type="EMBL" id="CDMY01000562">
    <property type="protein sequence ID" value="CEM23162.1"/>
    <property type="molecule type" value="Genomic_DNA"/>
</dbReference>
<dbReference type="AlphaFoldDB" id="A0A0G4G426"/>
<dbReference type="CDD" id="cd17039">
    <property type="entry name" value="Ubl_ubiquitin_like"/>
    <property type="match status" value="1"/>
</dbReference>
<dbReference type="Pfam" id="PF00240">
    <property type="entry name" value="ubiquitin"/>
    <property type="match status" value="1"/>
</dbReference>
<feature type="chain" id="PRO_5005189472" description="Ubiquitin-like domain-containing protein" evidence="2">
    <location>
        <begin position="26"/>
        <end position="267"/>
    </location>
</feature>
<dbReference type="InterPro" id="IPR000626">
    <property type="entry name" value="Ubiquitin-like_dom"/>
</dbReference>
<dbReference type="Proteomes" id="UP000041254">
    <property type="component" value="Unassembled WGS sequence"/>
</dbReference>
<evidence type="ECO:0000256" key="1">
    <source>
        <dbReference type="SAM" id="MobiDB-lite"/>
    </source>
</evidence>
<dbReference type="PROSITE" id="PS50053">
    <property type="entry name" value="UBIQUITIN_2"/>
    <property type="match status" value="1"/>
</dbReference>
<sequence>MKLVIGWTALVGALCAVICSVVADAEKVVSVRVAWRGRKMRLSGDTVSSLREQLAKKTGLDPAELSLKHQGRLLKPEDLLADAGVKDSDILEAIKVANTSPEFDTQDAALPSASAVDSVVPSGSGGSLEDAMQNPMAAVNDPSKMMELLGNKDLADQLFTSCETMLNDPKKLEEMRQMMLKALTSPMMKGRVPREQLAPLRDPKKFKLLMQEQLATMKLISERQIKAKQAMEASAATNSNSSDRRPTDLSGLTSQPTIESHTQPADK</sequence>
<reference evidence="4 5" key="1">
    <citation type="submission" date="2014-11" db="EMBL/GenBank/DDBJ databases">
        <authorList>
            <person name="Zhu J."/>
            <person name="Qi W."/>
            <person name="Song R."/>
        </authorList>
    </citation>
    <scope>NUCLEOTIDE SEQUENCE [LARGE SCALE GENOMIC DNA]</scope>
</reference>
<keyword evidence="5" id="KW-1185">Reference proteome</keyword>
<keyword evidence="2" id="KW-0732">Signal</keyword>
<name>A0A0G4G426_VITBC</name>
<gene>
    <name evidence="4" type="ORF">Vbra_16979</name>
</gene>
<feature type="compositionally biased region" description="Polar residues" evidence="1">
    <location>
        <begin position="250"/>
        <end position="267"/>
    </location>
</feature>
<accession>A0A0G4G426</accession>
<proteinExistence type="predicted"/>
<protein>
    <recommendedName>
        <fullName evidence="3">Ubiquitin-like domain-containing protein</fullName>
    </recommendedName>
</protein>
<dbReference type="InterPro" id="IPR029071">
    <property type="entry name" value="Ubiquitin-like_domsf"/>
</dbReference>
<feature type="region of interest" description="Disordered" evidence="1">
    <location>
        <begin position="228"/>
        <end position="267"/>
    </location>
</feature>
<evidence type="ECO:0000313" key="5">
    <source>
        <dbReference type="Proteomes" id="UP000041254"/>
    </source>
</evidence>
<evidence type="ECO:0000313" key="4">
    <source>
        <dbReference type="EMBL" id="CEM23162.1"/>
    </source>
</evidence>
<evidence type="ECO:0000259" key="3">
    <source>
        <dbReference type="PROSITE" id="PS50053"/>
    </source>
</evidence>
<dbReference type="Gene3D" id="3.10.20.90">
    <property type="entry name" value="Phosphatidylinositol 3-kinase Catalytic Subunit, Chain A, domain 1"/>
    <property type="match status" value="1"/>
</dbReference>
<feature type="signal peptide" evidence="2">
    <location>
        <begin position="1"/>
        <end position="25"/>
    </location>
</feature>
<organism evidence="4 5">
    <name type="scientific">Vitrella brassicaformis (strain CCMP3155)</name>
    <dbReference type="NCBI Taxonomy" id="1169540"/>
    <lineage>
        <taxon>Eukaryota</taxon>
        <taxon>Sar</taxon>
        <taxon>Alveolata</taxon>
        <taxon>Colpodellida</taxon>
        <taxon>Vitrellaceae</taxon>
        <taxon>Vitrella</taxon>
    </lineage>
</organism>
<dbReference type="InParanoid" id="A0A0G4G426"/>
<feature type="domain" description="Ubiquitin-like" evidence="3">
    <location>
        <begin position="45"/>
        <end position="94"/>
    </location>
</feature>
<dbReference type="VEuPathDB" id="CryptoDB:Vbra_16979"/>
<dbReference type="SMART" id="SM00213">
    <property type="entry name" value="UBQ"/>
    <property type="match status" value="1"/>
</dbReference>
<dbReference type="SUPFAM" id="SSF54236">
    <property type="entry name" value="Ubiquitin-like"/>
    <property type="match status" value="1"/>
</dbReference>